<feature type="compositionally biased region" description="Low complexity" evidence="2">
    <location>
        <begin position="179"/>
        <end position="199"/>
    </location>
</feature>
<gene>
    <name evidence="5" type="ORF">CGXH109_LOCUS111537</name>
</gene>
<feature type="signal peptide" evidence="3">
    <location>
        <begin position="1"/>
        <end position="18"/>
    </location>
</feature>
<feature type="non-terminal residue" evidence="5">
    <location>
        <position position="354"/>
    </location>
</feature>
<organism evidence="5 6">
    <name type="scientific">Colletotrichum noveboracense</name>
    <dbReference type="NCBI Taxonomy" id="2664923"/>
    <lineage>
        <taxon>Eukaryota</taxon>
        <taxon>Fungi</taxon>
        <taxon>Dikarya</taxon>
        <taxon>Ascomycota</taxon>
        <taxon>Pezizomycotina</taxon>
        <taxon>Sordariomycetes</taxon>
        <taxon>Hypocreomycetidae</taxon>
        <taxon>Glomerellales</taxon>
        <taxon>Glomerellaceae</taxon>
        <taxon>Colletotrichum</taxon>
        <taxon>Colletotrichum gloeosporioides species complex</taxon>
    </lineage>
</organism>
<keyword evidence="6" id="KW-1185">Reference proteome</keyword>
<dbReference type="EMBL" id="CAMGZC010001193">
    <property type="protein sequence ID" value="CAI0651892.1"/>
    <property type="molecule type" value="Genomic_DNA"/>
</dbReference>
<feature type="domain" description="Yeast cell wall synthesis Kre9/Knh1-like N-terminal" evidence="4">
    <location>
        <begin position="22"/>
        <end position="109"/>
    </location>
</feature>
<evidence type="ECO:0000259" key="4">
    <source>
        <dbReference type="Pfam" id="PF10342"/>
    </source>
</evidence>
<feature type="region of interest" description="Disordered" evidence="2">
    <location>
        <begin position="167"/>
        <end position="320"/>
    </location>
</feature>
<dbReference type="Proteomes" id="UP001152533">
    <property type="component" value="Unassembled WGS sequence"/>
</dbReference>
<feature type="compositionally biased region" description="Low complexity" evidence="2">
    <location>
        <begin position="271"/>
        <end position="280"/>
    </location>
</feature>
<evidence type="ECO:0000313" key="5">
    <source>
        <dbReference type="EMBL" id="CAI0651892.1"/>
    </source>
</evidence>
<evidence type="ECO:0000256" key="3">
    <source>
        <dbReference type="SAM" id="SignalP"/>
    </source>
</evidence>
<dbReference type="Pfam" id="PF10342">
    <property type="entry name" value="Kre9_KNH"/>
    <property type="match status" value="1"/>
</dbReference>
<protein>
    <recommendedName>
        <fullName evidence="4">Yeast cell wall synthesis Kre9/Knh1-like N-terminal domain-containing protein</fullName>
    </recommendedName>
</protein>
<feature type="compositionally biased region" description="Polar residues" evidence="2">
    <location>
        <begin position="281"/>
        <end position="297"/>
    </location>
</feature>
<feature type="compositionally biased region" description="Basic residues" evidence="2">
    <location>
        <begin position="200"/>
        <end position="210"/>
    </location>
</feature>
<evidence type="ECO:0000313" key="6">
    <source>
        <dbReference type="Proteomes" id="UP001152533"/>
    </source>
</evidence>
<accession>A0A9W4S3P2</accession>
<name>A0A9W4S3P2_9PEZI</name>
<sequence>MRFTKSLALLASIAFADAQFTKPLAGDYFNIGEKFAIEWETTGLQGPINIDLVPSGVTDGSVVAERIGEQIQNVGRLYWAPDASIAAFDSFMMVITDSAKATVMSQSFKIKQLTDQPIVQTYVGAEVQVLTKPPNAPKTIYSGDLPPEATPAGLVVEAAPAKAAPANGTIPAAPAKSNAAGDATAPAETAPATTTPATGGRRKGKGKGRGGNRNSDGAEATAAPTTSAPAGQPAAGGNGTDAAPSPIFSTIDPAGGGVAAPSPAPIKNNQTAPATTPAATEQSRVSIKPSATPTASLPQVLIPPKNSSTPAEASATQPAVLVPGNTTVPAVSTPAESKVAVPANTTVPAATLPA</sequence>
<proteinExistence type="predicted"/>
<reference evidence="5" key="1">
    <citation type="submission" date="2022-08" db="EMBL/GenBank/DDBJ databases">
        <authorList>
            <person name="Giroux E."/>
            <person name="Giroux E."/>
        </authorList>
    </citation>
    <scope>NUCLEOTIDE SEQUENCE</scope>
    <source>
        <strain evidence="5">H1091258</strain>
    </source>
</reference>
<comment type="caution">
    <text evidence="5">The sequence shown here is derived from an EMBL/GenBank/DDBJ whole genome shotgun (WGS) entry which is preliminary data.</text>
</comment>
<evidence type="ECO:0000256" key="2">
    <source>
        <dbReference type="SAM" id="MobiDB-lite"/>
    </source>
</evidence>
<feature type="chain" id="PRO_5040743950" description="Yeast cell wall synthesis Kre9/Knh1-like N-terminal domain-containing protein" evidence="3">
    <location>
        <begin position="19"/>
        <end position="354"/>
    </location>
</feature>
<feature type="compositionally biased region" description="Polar residues" evidence="2">
    <location>
        <begin position="305"/>
        <end position="317"/>
    </location>
</feature>
<dbReference type="AlphaFoldDB" id="A0A9W4S3P2"/>
<evidence type="ECO:0000256" key="1">
    <source>
        <dbReference type="ARBA" id="ARBA00022729"/>
    </source>
</evidence>
<dbReference type="InterPro" id="IPR018466">
    <property type="entry name" value="Kre9/Knh1-like_N"/>
</dbReference>
<feature type="compositionally biased region" description="Low complexity" evidence="2">
    <location>
        <begin position="217"/>
        <end position="233"/>
    </location>
</feature>
<keyword evidence="1 3" id="KW-0732">Signal</keyword>